<protein>
    <submittedName>
        <fullName evidence="1">Uncharacterized protein</fullName>
    </submittedName>
</protein>
<comment type="caution">
    <text evidence="1">The sequence shown here is derived from an EMBL/GenBank/DDBJ whole genome shotgun (WGS) entry which is preliminary data.</text>
</comment>
<evidence type="ECO:0000313" key="2">
    <source>
        <dbReference type="Proteomes" id="UP001165541"/>
    </source>
</evidence>
<dbReference type="RefSeq" id="WP_251780416.1">
    <property type="nucleotide sequence ID" value="NZ_JAMKFE010000015.1"/>
</dbReference>
<gene>
    <name evidence="1" type="ORF">M8A51_20595</name>
</gene>
<reference evidence="1" key="1">
    <citation type="submission" date="2022-05" db="EMBL/GenBank/DDBJ databases">
        <title>Schlegelella sp. nov., isolated from mangrove soil.</title>
        <authorList>
            <person name="Liu Y."/>
            <person name="Ge X."/>
            <person name="Liu W."/>
        </authorList>
    </citation>
    <scope>NUCLEOTIDE SEQUENCE</scope>
    <source>
        <strain evidence="1">S2-27</strain>
    </source>
</reference>
<sequence length="93" mass="10258">MSVKPTFWEFDMFSLYALLRALAGALSSPRARHVLQRFTAEAAALLDALLSPGKLIAEVETMRALQAEADRIEAAQPVRAAVLRREAAHLGRR</sequence>
<dbReference type="Proteomes" id="UP001165541">
    <property type="component" value="Unassembled WGS sequence"/>
</dbReference>
<accession>A0ABT0YT61</accession>
<dbReference type="EMBL" id="JAMKFE010000015">
    <property type="protein sequence ID" value="MCM5681935.1"/>
    <property type="molecule type" value="Genomic_DNA"/>
</dbReference>
<organism evidence="1 2">
    <name type="scientific">Caldimonas mangrovi</name>
    <dbReference type="NCBI Taxonomy" id="2944811"/>
    <lineage>
        <taxon>Bacteria</taxon>
        <taxon>Pseudomonadati</taxon>
        <taxon>Pseudomonadota</taxon>
        <taxon>Betaproteobacteria</taxon>
        <taxon>Burkholderiales</taxon>
        <taxon>Sphaerotilaceae</taxon>
        <taxon>Caldimonas</taxon>
    </lineage>
</organism>
<keyword evidence="2" id="KW-1185">Reference proteome</keyword>
<proteinExistence type="predicted"/>
<evidence type="ECO:0000313" key="1">
    <source>
        <dbReference type="EMBL" id="MCM5681935.1"/>
    </source>
</evidence>
<name>A0ABT0YT61_9BURK</name>